<feature type="compositionally biased region" description="Basic and acidic residues" evidence="1">
    <location>
        <begin position="7"/>
        <end position="23"/>
    </location>
</feature>
<dbReference type="Proteomes" id="UP000050424">
    <property type="component" value="Unassembled WGS sequence"/>
</dbReference>
<evidence type="ECO:0000313" key="2">
    <source>
        <dbReference type="EMBL" id="KPM42496.1"/>
    </source>
</evidence>
<dbReference type="AlphaFoldDB" id="A0A0P7AWY6"/>
<sequence length="287" mass="31112">MRKFLRKFKDGGTGKESTDRPDPKLSGQGSKHVVNPSDRLSYYPPNPSPPNPAPPNPHRPYSLPPPPGPSDRDRAAPITSFSGFDSWMSSFAPDPQQHGVVEVAAGPVDEVAHLANKGFPAHESIAVAIQQVKKLAVESKRYTVVISGPWYMTLAQVNTALKGSDFTDSSRPKDFVPLLFARNAQSDPFCNGKHGLRSGSHVAAVDGPSSYDPDRGLLISRHETLGAFVHNLRRLNLSCSDGMLKAESFPASTEINFNRNLRLPEGTDIHHHPSGLGIIPVYNTAAI</sequence>
<gene>
    <name evidence="2" type="ORF">AK830_g4070</name>
</gene>
<feature type="region of interest" description="Disordered" evidence="1">
    <location>
        <begin position="1"/>
        <end position="79"/>
    </location>
</feature>
<accession>A0A0P7AWY6</accession>
<organism evidence="2 3">
    <name type="scientific">Neonectria ditissima</name>
    <dbReference type="NCBI Taxonomy" id="78410"/>
    <lineage>
        <taxon>Eukaryota</taxon>
        <taxon>Fungi</taxon>
        <taxon>Dikarya</taxon>
        <taxon>Ascomycota</taxon>
        <taxon>Pezizomycotina</taxon>
        <taxon>Sordariomycetes</taxon>
        <taxon>Hypocreomycetidae</taxon>
        <taxon>Hypocreales</taxon>
        <taxon>Nectriaceae</taxon>
        <taxon>Neonectria</taxon>
    </lineage>
</organism>
<proteinExistence type="predicted"/>
<dbReference type="EMBL" id="LKCW01000047">
    <property type="protein sequence ID" value="KPM42496.1"/>
    <property type="molecule type" value="Genomic_DNA"/>
</dbReference>
<protein>
    <submittedName>
        <fullName evidence="2">Uncharacterized protein</fullName>
    </submittedName>
</protein>
<name>A0A0P7AWY6_9HYPO</name>
<dbReference type="OrthoDB" id="1658288at2759"/>
<feature type="compositionally biased region" description="Pro residues" evidence="1">
    <location>
        <begin position="44"/>
        <end position="69"/>
    </location>
</feature>
<evidence type="ECO:0000256" key="1">
    <source>
        <dbReference type="SAM" id="MobiDB-lite"/>
    </source>
</evidence>
<evidence type="ECO:0000313" key="3">
    <source>
        <dbReference type="Proteomes" id="UP000050424"/>
    </source>
</evidence>
<comment type="caution">
    <text evidence="2">The sequence shown here is derived from an EMBL/GenBank/DDBJ whole genome shotgun (WGS) entry which is preliminary data.</text>
</comment>
<keyword evidence="3" id="KW-1185">Reference proteome</keyword>
<reference evidence="2 3" key="1">
    <citation type="submission" date="2015-09" db="EMBL/GenBank/DDBJ databases">
        <title>Draft genome of a European isolate of the apple canker pathogen Neonectria ditissima.</title>
        <authorList>
            <person name="Gomez-Cortecero A."/>
            <person name="Harrison R.J."/>
            <person name="Armitage A.D."/>
        </authorList>
    </citation>
    <scope>NUCLEOTIDE SEQUENCE [LARGE SCALE GENOMIC DNA]</scope>
    <source>
        <strain evidence="2 3">R09/05</strain>
    </source>
</reference>